<sequence>MELRQVVLLYLYPQDSKAIELHWPVNSQMREIVDFGPQVSSWVNAIHNVRDIVVAALLVIPSMRSSEDLKKALDQVELCYEEAVGSDHLLMNGFPAKELADLAGVLQRRKDRQVLLSTRSQRVLKKLHIAKSWSRQTPSYASKNTGCAWKDKAIGIQAFLNAESKYHQATTLAEAYDWKPVNSIFCLKFCESKSNKAVELLISVLAWSESLGLVRWCSMQDALKSSLAKPREQYFSLANAKQYGIYSEVKSYGDRSGSEAVLQALQAPSMDSTAHATAREDMYHDYCNPMGHL</sequence>
<dbReference type="Proteomes" id="UP001165121">
    <property type="component" value="Unassembled WGS sequence"/>
</dbReference>
<dbReference type="OrthoDB" id="195226at2759"/>
<comment type="caution">
    <text evidence="1">The sequence shown here is derived from an EMBL/GenBank/DDBJ whole genome shotgun (WGS) entry which is preliminary data.</text>
</comment>
<evidence type="ECO:0000313" key="2">
    <source>
        <dbReference type="Proteomes" id="UP001165121"/>
    </source>
</evidence>
<evidence type="ECO:0000313" key="1">
    <source>
        <dbReference type="EMBL" id="GMF19710.1"/>
    </source>
</evidence>
<gene>
    <name evidence="1" type="ORF">Pfra01_000213900</name>
</gene>
<dbReference type="EMBL" id="BSXT01000171">
    <property type="protein sequence ID" value="GMF19710.1"/>
    <property type="molecule type" value="Genomic_DNA"/>
</dbReference>
<accession>A0A9W6WVY1</accession>
<protein>
    <submittedName>
        <fullName evidence="1">Unnamed protein product</fullName>
    </submittedName>
</protein>
<proteinExistence type="predicted"/>
<organism evidence="1 2">
    <name type="scientific">Phytophthora fragariaefolia</name>
    <dbReference type="NCBI Taxonomy" id="1490495"/>
    <lineage>
        <taxon>Eukaryota</taxon>
        <taxon>Sar</taxon>
        <taxon>Stramenopiles</taxon>
        <taxon>Oomycota</taxon>
        <taxon>Peronosporomycetes</taxon>
        <taxon>Peronosporales</taxon>
        <taxon>Peronosporaceae</taxon>
        <taxon>Phytophthora</taxon>
    </lineage>
</organism>
<dbReference type="AlphaFoldDB" id="A0A9W6WVY1"/>
<keyword evidence="2" id="KW-1185">Reference proteome</keyword>
<name>A0A9W6WVY1_9STRA</name>
<reference evidence="1" key="1">
    <citation type="submission" date="2023-04" db="EMBL/GenBank/DDBJ databases">
        <title>Phytophthora fragariaefolia NBRC 109709.</title>
        <authorList>
            <person name="Ichikawa N."/>
            <person name="Sato H."/>
            <person name="Tonouchi N."/>
        </authorList>
    </citation>
    <scope>NUCLEOTIDE SEQUENCE</scope>
    <source>
        <strain evidence="1">NBRC 109709</strain>
    </source>
</reference>